<dbReference type="Proteomes" id="UP001596972">
    <property type="component" value="Unassembled WGS sequence"/>
</dbReference>
<dbReference type="RefSeq" id="WP_378305185.1">
    <property type="nucleotide sequence ID" value="NZ_JBHTJA010000103.1"/>
</dbReference>
<dbReference type="EMBL" id="JBHTJA010000103">
    <property type="protein sequence ID" value="MFD0904871.1"/>
    <property type="molecule type" value="Genomic_DNA"/>
</dbReference>
<sequence>MTLLRLTDAACGRDDLRAEARKVLDGGGAFEVRSLRLERFDAAADRWRFVRGFGFAARSRG</sequence>
<reference evidence="2" key="1">
    <citation type="journal article" date="2019" name="Int. J. Syst. Evol. Microbiol.">
        <title>The Global Catalogue of Microorganisms (GCM) 10K type strain sequencing project: providing services to taxonomists for standard genome sequencing and annotation.</title>
        <authorList>
            <consortium name="The Broad Institute Genomics Platform"/>
            <consortium name="The Broad Institute Genome Sequencing Center for Infectious Disease"/>
            <person name="Wu L."/>
            <person name="Ma J."/>
        </authorList>
    </citation>
    <scope>NUCLEOTIDE SEQUENCE [LARGE SCALE GENOMIC DNA]</scope>
    <source>
        <strain evidence="2">JCM 31202</strain>
    </source>
</reference>
<name>A0ABW3EX73_9ACTN</name>
<evidence type="ECO:0000313" key="2">
    <source>
        <dbReference type="Proteomes" id="UP001596972"/>
    </source>
</evidence>
<organism evidence="1 2">
    <name type="scientific">Actinomadura sediminis</name>
    <dbReference type="NCBI Taxonomy" id="1038904"/>
    <lineage>
        <taxon>Bacteria</taxon>
        <taxon>Bacillati</taxon>
        <taxon>Actinomycetota</taxon>
        <taxon>Actinomycetes</taxon>
        <taxon>Streptosporangiales</taxon>
        <taxon>Thermomonosporaceae</taxon>
        <taxon>Actinomadura</taxon>
    </lineage>
</organism>
<proteinExistence type="predicted"/>
<gene>
    <name evidence="1" type="ORF">ACFQ11_31135</name>
</gene>
<comment type="caution">
    <text evidence="1">The sequence shown here is derived from an EMBL/GenBank/DDBJ whole genome shotgun (WGS) entry which is preliminary data.</text>
</comment>
<keyword evidence="2" id="KW-1185">Reference proteome</keyword>
<accession>A0ABW3EX73</accession>
<protein>
    <submittedName>
        <fullName evidence="1">Uncharacterized protein</fullName>
    </submittedName>
</protein>
<evidence type="ECO:0000313" key="1">
    <source>
        <dbReference type="EMBL" id="MFD0904871.1"/>
    </source>
</evidence>